<accession>A0A7J7KXA1</accession>
<sequence>MYHGLDTAVTTEGAITGFVQLLPYCFYEYCGVGHPIVKEEIMYLAYLRLRALERGNKRKTNDQTTNLFIIGRYHIDHRTVKMITWEPLFDSAVSETEDVTGEVRIPLDPPLSMSPHISPVALHEMRQAEFIDYFQRMGNLYLFGPSALRAGITLVVVTSASVHSLSQDFSLPSEAKGPDLEWHIEWTERGERLPIARLRDPPPISSSYNAEELWHLTHGLSLSPSDDDLIFNCAAAICVQHQVAVNIVVEDATSSYGGSVMGRKDKRKKRDHPLGYYSIIRDYLQSNCTYEPWEFR</sequence>
<evidence type="ECO:0000313" key="1">
    <source>
        <dbReference type="EMBL" id="KAF6135001.1"/>
    </source>
</evidence>
<gene>
    <name evidence="1" type="ORF">GIB67_014050</name>
</gene>
<dbReference type="Proteomes" id="UP000541444">
    <property type="component" value="Unassembled WGS sequence"/>
</dbReference>
<evidence type="ECO:0000313" key="2">
    <source>
        <dbReference type="Proteomes" id="UP000541444"/>
    </source>
</evidence>
<name>A0A7J7KXA1_9MAGN</name>
<keyword evidence="2" id="KW-1185">Reference proteome</keyword>
<dbReference type="AlphaFoldDB" id="A0A7J7KXA1"/>
<protein>
    <submittedName>
        <fullName evidence="1">Uncharacterized protein</fullName>
    </submittedName>
</protein>
<comment type="caution">
    <text evidence="1">The sequence shown here is derived from an EMBL/GenBank/DDBJ whole genome shotgun (WGS) entry which is preliminary data.</text>
</comment>
<proteinExistence type="predicted"/>
<dbReference type="OrthoDB" id="1894803at2759"/>
<dbReference type="EMBL" id="JACGCM010002815">
    <property type="protein sequence ID" value="KAF6135001.1"/>
    <property type="molecule type" value="Genomic_DNA"/>
</dbReference>
<organism evidence="1 2">
    <name type="scientific">Kingdonia uniflora</name>
    <dbReference type="NCBI Taxonomy" id="39325"/>
    <lineage>
        <taxon>Eukaryota</taxon>
        <taxon>Viridiplantae</taxon>
        <taxon>Streptophyta</taxon>
        <taxon>Embryophyta</taxon>
        <taxon>Tracheophyta</taxon>
        <taxon>Spermatophyta</taxon>
        <taxon>Magnoliopsida</taxon>
        <taxon>Ranunculales</taxon>
        <taxon>Circaeasteraceae</taxon>
        <taxon>Kingdonia</taxon>
    </lineage>
</organism>
<reference evidence="1 2" key="1">
    <citation type="journal article" date="2020" name="IScience">
        <title>Genome Sequencing of the Endangered Kingdonia uniflora (Circaeasteraceae, Ranunculales) Reveals Potential Mechanisms of Evolutionary Specialization.</title>
        <authorList>
            <person name="Sun Y."/>
            <person name="Deng T."/>
            <person name="Zhang A."/>
            <person name="Moore M.J."/>
            <person name="Landis J.B."/>
            <person name="Lin N."/>
            <person name="Zhang H."/>
            <person name="Zhang X."/>
            <person name="Huang J."/>
            <person name="Zhang X."/>
            <person name="Sun H."/>
            <person name="Wang H."/>
        </authorList>
    </citation>
    <scope>NUCLEOTIDE SEQUENCE [LARGE SCALE GENOMIC DNA]</scope>
    <source>
        <strain evidence="1">TB1705</strain>
        <tissue evidence="1">Leaf</tissue>
    </source>
</reference>